<dbReference type="PROSITE" id="PS51999">
    <property type="entry name" value="ZF_GRF"/>
    <property type="match status" value="1"/>
</dbReference>
<keyword evidence="1" id="KW-0479">Metal-binding</keyword>
<proteinExistence type="predicted"/>
<dbReference type="PANTHER" id="PTHR48127">
    <property type="entry name" value="GRF-TYPE DOMAIN-CONTAINING PROTEIN"/>
    <property type="match status" value="1"/>
</dbReference>
<dbReference type="OrthoDB" id="693143at2759"/>
<dbReference type="EMBL" id="JACEFO010002057">
    <property type="protein sequence ID" value="KAF8687038.1"/>
    <property type="molecule type" value="Genomic_DNA"/>
</dbReference>
<dbReference type="PANTHER" id="PTHR48127:SF1">
    <property type="entry name" value="ZINC FINGER GRF-TYPE DOMAIN-CONTAINING PROTEIN"/>
    <property type="match status" value="1"/>
</dbReference>
<dbReference type="InterPro" id="IPR010666">
    <property type="entry name" value="Znf_GRF"/>
</dbReference>
<evidence type="ECO:0000256" key="2">
    <source>
        <dbReference type="ARBA" id="ARBA00022771"/>
    </source>
</evidence>
<evidence type="ECO:0000313" key="7">
    <source>
        <dbReference type="Proteomes" id="UP000636709"/>
    </source>
</evidence>
<evidence type="ECO:0000256" key="1">
    <source>
        <dbReference type="ARBA" id="ARBA00022723"/>
    </source>
</evidence>
<accession>A0A835B3M7</accession>
<keyword evidence="2 4" id="KW-0863">Zinc-finger</keyword>
<name>A0A835B3M7_9POAL</name>
<evidence type="ECO:0000259" key="5">
    <source>
        <dbReference type="PROSITE" id="PS51999"/>
    </source>
</evidence>
<feature type="domain" description="GRF-type" evidence="5">
    <location>
        <begin position="1"/>
        <end position="47"/>
    </location>
</feature>
<gene>
    <name evidence="6" type="ORF">HU200_043322</name>
</gene>
<protein>
    <recommendedName>
        <fullName evidence="5">GRF-type domain-containing protein</fullName>
    </recommendedName>
</protein>
<sequence>MQSRYRTTAGRAFYKCPVKRTSVIAGSRFNSTWYTVTCDFFQWIDGPEKFDPRIRLFPYHDEETKPFHEFKRWVPPPPNPPQMTWEEKQEAASVRVRNPPICHCGFPCRLVHPNSELSVKFTPFFCCKLKTADGWPMCDHQEYIYGPKSHWPTQEQIDSFESGKERWPCQRTPRPRCKCGILARRGVVPSEMGYGWYCGNSYGDYWEGRACNWESFPDREQMMRSLATQAEPLRTRTTLEIKEEIRRKNGVPLPSRHNLFGPVAIDYAANYGKPTKFNTGIVEHLIKFWRDNRDKYNFAVTTEGKMKEAEERMQMMRKEMLRR</sequence>
<reference evidence="6" key="1">
    <citation type="submission" date="2020-07" db="EMBL/GenBank/DDBJ databases">
        <title>Genome sequence and genetic diversity analysis of an under-domesticated orphan crop, white fonio (Digitaria exilis).</title>
        <authorList>
            <person name="Bennetzen J.L."/>
            <person name="Chen S."/>
            <person name="Ma X."/>
            <person name="Wang X."/>
            <person name="Yssel A.E.J."/>
            <person name="Chaluvadi S.R."/>
            <person name="Johnson M."/>
            <person name="Gangashetty P."/>
            <person name="Hamidou F."/>
            <person name="Sanogo M.D."/>
            <person name="Zwaenepoel A."/>
            <person name="Wallace J."/>
            <person name="Van De Peer Y."/>
            <person name="Van Deynze A."/>
        </authorList>
    </citation>
    <scope>NUCLEOTIDE SEQUENCE</scope>
    <source>
        <tissue evidence="6">Leaves</tissue>
    </source>
</reference>
<evidence type="ECO:0000256" key="4">
    <source>
        <dbReference type="PROSITE-ProRule" id="PRU01343"/>
    </source>
</evidence>
<dbReference type="Proteomes" id="UP000636709">
    <property type="component" value="Unassembled WGS sequence"/>
</dbReference>
<keyword evidence="7" id="KW-1185">Reference proteome</keyword>
<organism evidence="6 7">
    <name type="scientific">Digitaria exilis</name>
    <dbReference type="NCBI Taxonomy" id="1010633"/>
    <lineage>
        <taxon>Eukaryota</taxon>
        <taxon>Viridiplantae</taxon>
        <taxon>Streptophyta</taxon>
        <taxon>Embryophyta</taxon>
        <taxon>Tracheophyta</taxon>
        <taxon>Spermatophyta</taxon>
        <taxon>Magnoliopsida</taxon>
        <taxon>Liliopsida</taxon>
        <taxon>Poales</taxon>
        <taxon>Poaceae</taxon>
        <taxon>PACMAD clade</taxon>
        <taxon>Panicoideae</taxon>
        <taxon>Panicodae</taxon>
        <taxon>Paniceae</taxon>
        <taxon>Anthephorinae</taxon>
        <taxon>Digitaria</taxon>
    </lineage>
</organism>
<evidence type="ECO:0000313" key="6">
    <source>
        <dbReference type="EMBL" id="KAF8687038.1"/>
    </source>
</evidence>
<comment type="caution">
    <text evidence="6">The sequence shown here is derived from an EMBL/GenBank/DDBJ whole genome shotgun (WGS) entry which is preliminary data.</text>
</comment>
<dbReference type="AlphaFoldDB" id="A0A835B3M7"/>
<keyword evidence="3" id="KW-0862">Zinc</keyword>
<dbReference type="GO" id="GO:0008270">
    <property type="term" value="F:zinc ion binding"/>
    <property type="evidence" value="ECO:0007669"/>
    <property type="project" value="UniProtKB-KW"/>
</dbReference>
<evidence type="ECO:0000256" key="3">
    <source>
        <dbReference type="ARBA" id="ARBA00022833"/>
    </source>
</evidence>